<dbReference type="Proteomes" id="UP000244005">
    <property type="component" value="Unassembled WGS sequence"/>
</dbReference>
<dbReference type="EMBL" id="KZ772716">
    <property type="protein sequence ID" value="PTQ39572.1"/>
    <property type="molecule type" value="Genomic_DNA"/>
</dbReference>
<protein>
    <submittedName>
        <fullName evidence="1">Uncharacterized protein</fullName>
    </submittedName>
</protein>
<proteinExistence type="predicted"/>
<organism evidence="1 2">
    <name type="scientific">Marchantia polymorpha</name>
    <name type="common">Common liverwort</name>
    <name type="synonym">Marchantia aquatica</name>
    <dbReference type="NCBI Taxonomy" id="3197"/>
    <lineage>
        <taxon>Eukaryota</taxon>
        <taxon>Viridiplantae</taxon>
        <taxon>Streptophyta</taxon>
        <taxon>Embryophyta</taxon>
        <taxon>Marchantiophyta</taxon>
        <taxon>Marchantiopsida</taxon>
        <taxon>Marchantiidae</taxon>
        <taxon>Marchantiales</taxon>
        <taxon>Marchantiaceae</taxon>
        <taxon>Marchantia</taxon>
    </lineage>
</organism>
<evidence type="ECO:0000313" key="2">
    <source>
        <dbReference type="Proteomes" id="UP000244005"/>
    </source>
</evidence>
<keyword evidence="2" id="KW-1185">Reference proteome</keyword>
<dbReference type="Gramene" id="Mp4g04300.1">
    <property type="protein sequence ID" value="Mp4g04300.1.cds1"/>
    <property type="gene ID" value="Mp4g04300"/>
</dbReference>
<accession>A0A2R6X0F2</accession>
<sequence>MLRRESDEQAFQALTLSLSLLHGRVHHIAQWEKASSILTSVQDQKIHHGEGKLPTVKLITENMCSLSVVPLTSNRPSVGS</sequence>
<name>A0A2R6X0F2_MARPO</name>
<dbReference type="AlphaFoldDB" id="A0A2R6X0F2"/>
<gene>
    <name evidence="1" type="ORF">MARPO_0044s0043</name>
</gene>
<reference evidence="2" key="1">
    <citation type="journal article" date="2017" name="Cell">
        <title>Insights into land plant evolution garnered from the Marchantia polymorpha genome.</title>
        <authorList>
            <person name="Bowman J.L."/>
            <person name="Kohchi T."/>
            <person name="Yamato K.T."/>
            <person name="Jenkins J."/>
            <person name="Shu S."/>
            <person name="Ishizaki K."/>
            <person name="Yamaoka S."/>
            <person name="Nishihama R."/>
            <person name="Nakamura Y."/>
            <person name="Berger F."/>
            <person name="Adam C."/>
            <person name="Aki S.S."/>
            <person name="Althoff F."/>
            <person name="Araki T."/>
            <person name="Arteaga-Vazquez M.A."/>
            <person name="Balasubrmanian S."/>
            <person name="Barry K."/>
            <person name="Bauer D."/>
            <person name="Boehm C.R."/>
            <person name="Briginshaw L."/>
            <person name="Caballero-Perez J."/>
            <person name="Catarino B."/>
            <person name="Chen F."/>
            <person name="Chiyoda S."/>
            <person name="Chovatia M."/>
            <person name="Davies K.M."/>
            <person name="Delmans M."/>
            <person name="Demura T."/>
            <person name="Dierschke T."/>
            <person name="Dolan L."/>
            <person name="Dorantes-Acosta A.E."/>
            <person name="Eklund D.M."/>
            <person name="Florent S.N."/>
            <person name="Flores-Sandoval E."/>
            <person name="Fujiyama A."/>
            <person name="Fukuzawa H."/>
            <person name="Galik B."/>
            <person name="Grimanelli D."/>
            <person name="Grimwood J."/>
            <person name="Grossniklaus U."/>
            <person name="Hamada T."/>
            <person name="Haseloff J."/>
            <person name="Hetherington A.J."/>
            <person name="Higo A."/>
            <person name="Hirakawa Y."/>
            <person name="Hundley H.N."/>
            <person name="Ikeda Y."/>
            <person name="Inoue K."/>
            <person name="Inoue S.I."/>
            <person name="Ishida S."/>
            <person name="Jia Q."/>
            <person name="Kakita M."/>
            <person name="Kanazawa T."/>
            <person name="Kawai Y."/>
            <person name="Kawashima T."/>
            <person name="Kennedy M."/>
            <person name="Kinose K."/>
            <person name="Kinoshita T."/>
            <person name="Kohara Y."/>
            <person name="Koide E."/>
            <person name="Komatsu K."/>
            <person name="Kopischke S."/>
            <person name="Kubo M."/>
            <person name="Kyozuka J."/>
            <person name="Lagercrantz U."/>
            <person name="Lin S.S."/>
            <person name="Lindquist E."/>
            <person name="Lipzen A.M."/>
            <person name="Lu C.W."/>
            <person name="De Luna E."/>
            <person name="Martienssen R.A."/>
            <person name="Minamino N."/>
            <person name="Mizutani M."/>
            <person name="Mizutani M."/>
            <person name="Mochizuki N."/>
            <person name="Monte I."/>
            <person name="Mosher R."/>
            <person name="Nagasaki H."/>
            <person name="Nakagami H."/>
            <person name="Naramoto S."/>
            <person name="Nishitani K."/>
            <person name="Ohtani M."/>
            <person name="Okamoto T."/>
            <person name="Okumura M."/>
            <person name="Phillips J."/>
            <person name="Pollak B."/>
            <person name="Reinders A."/>
            <person name="Rovekamp M."/>
            <person name="Sano R."/>
            <person name="Sawa S."/>
            <person name="Schmid M.W."/>
            <person name="Shirakawa M."/>
            <person name="Solano R."/>
            <person name="Spunde A."/>
            <person name="Suetsugu N."/>
            <person name="Sugano S."/>
            <person name="Sugiyama A."/>
            <person name="Sun R."/>
            <person name="Suzuki Y."/>
            <person name="Takenaka M."/>
            <person name="Takezawa D."/>
            <person name="Tomogane H."/>
            <person name="Tsuzuki M."/>
            <person name="Ueda T."/>
            <person name="Umeda M."/>
            <person name="Ward J.M."/>
            <person name="Watanabe Y."/>
            <person name="Yazaki K."/>
            <person name="Yokoyama R."/>
            <person name="Yoshitake Y."/>
            <person name="Yotsui I."/>
            <person name="Zachgo S."/>
            <person name="Schmutz J."/>
        </authorList>
    </citation>
    <scope>NUCLEOTIDE SEQUENCE [LARGE SCALE GENOMIC DNA]</scope>
    <source>
        <strain evidence="2">Tak-1</strain>
    </source>
</reference>
<evidence type="ECO:0000313" key="1">
    <source>
        <dbReference type="EMBL" id="PTQ39572.1"/>
    </source>
</evidence>